<organism evidence="5">
    <name type="scientific">Chlorella variabilis</name>
    <name type="common">Green alga</name>
    <dbReference type="NCBI Taxonomy" id="554065"/>
    <lineage>
        <taxon>Eukaryota</taxon>
        <taxon>Viridiplantae</taxon>
        <taxon>Chlorophyta</taxon>
        <taxon>core chlorophytes</taxon>
        <taxon>Trebouxiophyceae</taxon>
        <taxon>Chlorellales</taxon>
        <taxon>Chlorellaceae</taxon>
        <taxon>Chlorella clade</taxon>
        <taxon>Chlorella</taxon>
    </lineage>
</organism>
<keyword evidence="5" id="KW-1185">Reference proteome</keyword>
<dbReference type="SUPFAM" id="SSF52266">
    <property type="entry name" value="SGNH hydrolase"/>
    <property type="match status" value="1"/>
</dbReference>
<feature type="compositionally biased region" description="Low complexity" evidence="1">
    <location>
        <begin position="35"/>
        <end position="54"/>
    </location>
</feature>
<protein>
    <recommendedName>
        <fullName evidence="3">SGNH hydrolase-type esterase domain-containing protein</fullName>
    </recommendedName>
</protein>
<feature type="domain" description="SGNH hydrolase-type esterase" evidence="3">
    <location>
        <begin position="137"/>
        <end position="292"/>
    </location>
</feature>
<dbReference type="Proteomes" id="UP000008141">
    <property type="component" value="Unassembled WGS sequence"/>
</dbReference>
<evidence type="ECO:0000259" key="3">
    <source>
        <dbReference type="Pfam" id="PF13472"/>
    </source>
</evidence>
<dbReference type="Gene3D" id="3.40.50.1110">
    <property type="entry name" value="SGNH hydrolase"/>
    <property type="match status" value="1"/>
</dbReference>
<sequence>MRRRSAALVVVAAVHLLAAVAAVAVADPPTPPASPAQASLAAPDSSSSSGAFSPLQAPAPAPLLLVSTPAPVPAPAQQPAAAVPRLVLEPLDGPPPWASQPPQDYDECGGQRRQQRAAAEAVAEADAEGVTLDLVLYGDSITRLFVRDGTFEARFGDWRALALGMCGSSVAQLAWRILEGGERPAAAPRAAALLIGANNLLPLKGLEAPAGQLEWLVRWMRAAWPDTRVLVLGLLPIDWPDVDPQAVRDTNLQYAELAARQGAAYLDCGQGLDPTSEDQFVDGLHPTAQAQEAVLACLRDAVEPYLEGAGVAA</sequence>
<dbReference type="AlphaFoldDB" id="E1ZRG8"/>
<dbReference type="InParanoid" id="E1ZRG8"/>
<dbReference type="EMBL" id="GL433862">
    <property type="protein sequence ID" value="EFN51626.1"/>
    <property type="molecule type" value="Genomic_DNA"/>
</dbReference>
<feature type="region of interest" description="Disordered" evidence="1">
    <location>
        <begin position="28"/>
        <end position="54"/>
    </location>
</feature>
<evidence type="ECO:0000313" key="5">
    <source>
        <dbReference type="Proteomes" id="UP000008141"/>
    </source>
</evidence>
<name>E1ZRG8_CHLVA</name>
<evidence type="ECO:0000256" key="2">
    <source>
        <dbReference type="SAM" id="SignalP"/>
    </source>
</evidence>
<gene>
    <name evidence="4" type="ORF">CHLNCDRAFT_55018</name>
</gene>
<proteinExistence type="predicted"/>
<dbReference type="InterPro" id="IPR036514">
    <property type="entry name" value="SGNH_hydro_sf"/>
</dbReference>
<feature type="signal peptide" evidence="2">
    <location>
        <begin position="1"/>
        <end position="22"/>
    </location>
</feature>
<evidence type="ECO:0000256" key="1">
    <source>
        <dbReference type="SAM" id="MobiDB-lite"/>
    </source>
</evidence>
<reference evidence="4 5" key="1">
    <citation type="journal article" date="2010" name="Plant Cell">
        <title>The Chlorella variabilis NC64A genome reveals adaptation to photosymbiosis, coevolution with viruses, and cryptic sex.</title>
        <authorList>
            <person name="Blanc G."/>
            <person name="Duncan G."/>
            <person name="Agarkova I."/>
            <person name="Borodovsky M."/>
            <person name="Gurnon J."/>
            <person name="Kuo A."/>
            <person name="Lindquist E."/>
            <person name="Lucas S."/>
            <person name="Pangilinan J."/>
            <person name="Polle J."/>
            <person name="Salamov A."/>
            <person name="Terry A."/>
            <person name="Yamada T."/>
            <person name="Dunigan D.D."/>
            <person name="Grigoriev I.V."/>
            <person name="Claverie J.M."/>
            <person name="Van Etten J.L."/>
        </authorList>
    </citation>
    <scope>NUCLEOTIDE SEQUENCE [LARGE SCALE GENOMIC DNA]</scope>
    <source>
        <strain evidence="4 5">NC64A</strain>
    </source>
</reference>
<dbReference type="InterPro" id="IPR013830">
    <property type="entry name" value="SGNH_hydro"/>
</dbReference>
<dbReference type="Pfam" id="PF13472">
    <property type="entry name" value="Lipase_GDSL_2"/>
    <property type="match status" value="1"/>
</dbReference>
<dbReference type="RefSeq" id="XP_005843728.1">
    <property type="nucleotide sequence ID" value="XM_005843666.1"/>
</dbReference>
<accession>E1ZRG8</accession>
<keyword evidence="2" id="KW-0732">Signal</keyword>
<feature type="chain" id="PRO_5003156658" description="SGNH hydrolase-type esterase domain-containing protein" evidence="2">
    <location>
        <begin position="23"/>
        <end position="313"/>
    </location>
</feature>
<dbReference type="GeneID" id="17351003"/>
<feature type="region of interest" description="Disordered" evidence="1">
    <location>
        <begin position="88"/>
        <end position="112"/>
    </location>
</feature>
<dbReference type="KEGG" id="cvr:CHLNCDRAFT_55018"/>
<evidence type="ECO:0000313" key="4">
    <source>
        <dbReference type="EMBL" id="EFN51626.1"/>
    </source>
</evidence>
<dbReference type="OrthoDB" id="514734at2759"/>